<accession>A0A511WYF1</accession>
<proteinExistence type="predicted"/>
<reference evidence="1 2" key="1">
    <citation type="submission" date="2019-07" db="EMBL/GenBank/DDBJ databases">
        <title>Whole genome shotgun sequence of Halobacillus faecis NBRC 103569.</title>
        <authorList>
            <person name="Hosoyama A."/>
            <person name="Uohara A."/>
            <person name="Ohji S."/>
            <person name="Ichikawa N."/>
        </authorList>
    </citation>
    <scope>NUCLEOTIDE SEQUENCE [LARGE SCALE GENOMIC DNA]</scope>
    <source>
        <strain evidence="1 2">NBRC 103569</strain>
    </source>
</reference>
<comment type="caution">
    <text evidence="1">The sequence shown here is derived from an EMBL/GenBank/DDBJ whole genome shotgun (WGS) entry which is preliminary data.</text>
</comment>
<evidence type="ECO:0000313" key="1">
    <source>
        <dbReference type="EMBL" id="GEN54592.1"/>
    </source>
</evidence>
<dbReference type="RefSeq" id="WP_146817304.1">
    <property type="nucleotide sequence ID" value="NZ_BJYD01000026.1"/>
</dbReference>
<name>A0A511WYF1_9BACI</name>
<dbReference type="AlphaFoldDB" id="A0A511WYF1"/>
<keyword evidence="2" id="KW-1185">Reference proteome</keyword>
<evidence type="ECO:0000313" key="2">
    <source>
        <dbReference type="Proteomes" id="UP000321886"/>
    </source>
</evidence>
<gene>
    <name evidence="1" type="ORF">HFA01_28540</name>
</gene>
<dbReference type="Proteomes" id="UP000321886">
    <property type="component" value="Unassembled WGS sequence"/>
</dbReference>
<protein>
    <submittedName>
        <fullName evidence="1">Uncharacterized protein</fullName>
    </submittedName>
</protein>
<dbReference type="EMBL" id="BJYD01000026">
    <property type="protein sequence ID" value="GEN54592.1"/>
    <property type="molecule type" value="Genomic_DNA"/>
</dbReference>
<sequence length="431" mass="52395">MERQDLEWMPLKMEVGCCESKKKSCLPEKSVAYECRDRKISHKNKQYICQGGTVQQHICKHLVHIENERWDLIPYIKEYYNDYNEIKEALYKKTKLGKENEYVKLEMVYKDISTKEILREYHQFLAYSYINDKNKESKIYIGSGQLEGVFVVIREDWNKRDRVRTAFRPRIKLGKINNPFTICESNYLGVTCTHMIKSNVFNETKDNGFKWLKKPIHDIPDFPSKEDLIVGLKDIISYKSLHFTKSKSENERYRKIAIYLLKQYQLTKRMYDEHKWGQLTVKPDSFYFQVLLHYVSIMKNRLSIDKINSLEKSIVVKNIIRQMFTDFKMYEKELKEYLNDKFFYKEILEKLTNQKKEMESFLEENDIDEELFYLDFNIFHYNYLKANIKVLEKYNMSYETQFSDRHLDDLEDYHNKWRNCFDLLYREYSIK</sequence>
<organism evidence="1 2">
    <name type="scientific">Halobacillus faecis</name>
    <dbReference type="NCBI Taxonomy" id="360184"/>
    <lineage>
        <taxon>Bacteria</taxon>
        <taxon>Bacillati</taxon>
        <taxon>Bacillota</taxon>
        <taxon>Bacilli</taxon>
        <taxon>Bacillales</taxon>
        <taxon>Bacillaceae</taxon>
        <taxon>Halobacillus</taxon>
    </lineage>
</organism>